<dbReference type="PROSITE" id="PS50878">
    <property type="entry name" value="RT_POL"/>
    <property type="match status" value="1"/>
</dbReference>
<dbReference type="Pfam" id="PF00078">
    <property type="entry name" value="RVT_1"/>
    <property type="match status" value="1"/>
</dbReference>
<dbReference type="InterPro" id="IPR000477">
    <property type="entry name" value="RT_dom"/>
</dbReference>
<organism evidence="2">
    <name type="scientific">Sesamum radiatum</name>
    <name type="common">Black benniseed</name>
    <dbReference type="NCBI Taxonomy" id="300843"/>
    <lineage>
        <taxon>Eukaryota</taxon>
        <taxon>Viridiplantae</taxon>
        <taxon>Streptophyta</taxon>
        <taxon>Embryophyta</taxon>
        <taxon>Tracheophyta</taxon>
        <taxon>Spermatophyta</taxon>
        <taxon>Magnoliopsida</taxon>
        <taxon>eudicotyledons</taxon>
        <taxon>Gunneridae</taxon>
        <taxon>Pentapetalae</taxon>
        <taxon>asterids</taxon>
        <taxon>lamiids</taxon>
        <taxon>Lamiales</taxon>
        <taxon>Pedaliaceae</taxon>
        <taxon>Sesamum</taxon>
    </lineage>
</organism>
<dbReference type="CDD" id="cd01650">
    <property type="entry name" value="RT_nLTR_like"/>
    <property type="match status" value="1"/>
</dbReference>
<dbReference type="Pfam" id="PF03372">
    <property type="entry name" value="Exo_endo_phos"/>
    <property type="match status" value="1"/>
</dbReference>
<feature type="domain" description="Reverse transcriptase" evidence="1">
    <location>
        <begin position="458"/>
        <end position="705"/>
    </location>
</feature>
<evidence type="ECO:0000259" key="1">
    <source>
        <dbReference type="PROSITE" id="PS50878"/>
    </source>
</evidence>
<comment type="caution">
    <text evidence="2">The sequence shown here is derived from an EMBL/GenBank/DDBJ whole genome shotgun (WGS) entry which is preliminary data.</text>
</comment>
<dbReference type="EMBL" id="JACGWJ010000160">
    <property type="protein sequence ID" value="KAL0294507.1"/>
    <property type="molecule type" value="Genomic_DNA"/>
</dbReference>
<reference evidence="2" key="2">
    <citation type="journal article" date="2024" name="Plant">
        <title>Genomic evolution and insights into agronomic trait innovations of Sesamum species.</title>
        <authorList>
            <person name="Miao H."/>
            <person name="Wang L."/>
            <person name="Qu L."/>
            <person name="Liu H."/>
            <person name="Sun Y."/>
            <person name="Le M."/>
            <person name="Wang Q."/>
            <person name="Wei S."/>
            <person name="Zheng Y."/>
            <person name="Lin W."/>
            <person name="Duan Y."/>
            <person name="Cao H."/>
            <person name="Xiong S."/>
            <person name="Wang X."/>
            <person name="Wei L."/>
            <person name="Li C."/>
            <person name="Ma Q."/>
            <person name="Ju M."/>
            <person name="Zhao R."/>
            <person name="Li G."/>
            <person name="Mu C."/>
            <person name="Tian Q."/>
            <person name="Mei H."/>
            <person name="Zhang T."/>
            <person name="Gao T."/>
            <person name="Zhang H."/>
        </authorList>
    </citation>
    <scope>NUCLEOTIDE SEQUENCE</scope>
    <source>
        <strain evidence="2">G02</strain>
    </source>
</reference>
<dbReference type="PANTHER" id="PTHR46890">
    <property type="entry name" value="NON-LTR RETROLELEMENT REVERSE TRANSCRIPTASE-LIKE PROTEIN-RELATED"/>
    <property type="match status" value="1"/>
</dbReference>
<dbReference type="SUPFAM" id="SSF56219">
    <property type="entry name" value="DNase I-like"/>
    <property type="match status" value="1"/>
</dbReference>
<dbReference type="InterPro" id="IPR036691">
    <property type="entry name" value="Endo/exonu/phosph_ase_sf"/>
</dbReference>
<evidence type="ECO:0000313" key="2">
    <source>
        <dbReference type="EMBL" id="KAL0294507.1"/>
    </source>
</evidence>
<sequence length="808" mass="91943">MIKAAVWNVRGLNNVAHQNAVAQLARDHNLHFLGLLETRVRLTNVLSIRSHLLRNWTWFDDYSGPGGRIWLAWNSQDVDVDIIQVETQFIHCKITNKVLHTTCLMTVSYGHCDVIPRRALWEGLARLANGITDDPWCVLGDFNAVTDVSEVCGRLADSSTAMAEFRDCIVATELVHLPFTGCSFTWHNCSAEPRSLWKRLDRVLVNEAWLFQWPQSKYICALPTKQSGFLNSVWSIWRHPIHGTRMYAVVTKLKALKPVFRRQRKQKGDLASNVQSAKLFLEKAQSLFDTHKEDILLQLVKLCQRIYCQAVQQELSMLKQRSKLNWLKDGDQCTRLFFRKINARRVRQRIYQINDESGVQLTDLSQIVAEFLSYFQQLLGGNRMQRNLDLSFLQPGLKHILSMDEANLLLTPVTQQEIKEAFFDINDDSAPGPDGYSSAFYKNAWPVIGMEVCSAVSEFFQSSKMLKQVNTTLLVLIPKVQLPSSVSDFRPIACCNVIYKAIAKILVRRMQQVLHLLIDSSQNAFVPGRSIADNVLLAQELLSGYNVSKMPLRCTIKVDIQKAYDSVCWDFLLEGLRIFNFPQQFIVWIDQCISTVAYSVNFNGGIHGFFKGSRGLRQGDPLSPYLFVIVMELWHVLLKLSVQNSDTFSYHWKCTHQSVSLIKDSLSTFAAMAGLHVNPNKSQIILSKSVRTGRQHLINLMGFREVFLLPKAVINAIENRMRTFLWQGSSGRGIAKVSWAQICKPIAEGGLGFQRVLLMNQALMMKQLWRLLQRDTNLFGWPGCCNLGFETPLFGPLTAHQLRGVGRS</sequence>
<dbReference type="AlphaFoldDB" id="A0AAW2JJR4"/>
<proteinExistence type="predicted"/>
<accession>A0AAW2JJR4</accession>
<dbReference type="Gene3D" id="3.60.10.10">
    <property type="entry name" value="Endonuclease/exonuclease/phosphatase"/>
    <property type="match status" value="1"/>
</dbReference>
<gene>
    <name evidence="2" type="ORF">Sradi_6884700</name>
</gene>
<dbReference type="InterPro" id="IPR005135">
    <property type="entry name" value="Endo/exonuclease/phosphatase"/>
</dbReference>
<protein>
    <recommendedName>
        <fullName evidence="1">Reverse transcriptase domain-containing protein</fullName>
    </recommendedName>
</protein>
<reference evidence="2" key="1">
    <citation type="submission" date="2020-06" db="EMBL/GenBank/DDBJ databases">
        <authorList>
            <person name="Li T."/>
            <person name="Hu X."/>
            <person name="Zhang T."/>
            <person name="Song X."/>
            <person name="Zhang H."/>
            <person name="Dai N."/>
            <person name="Sheng W."/>
            <person name="Hou X."/>
            <person name="Wei L."/>
        </authorList>
    </citation>
    <scope>NUCLEOTIDE SEQUENCE</scope>
    <source>
        <strain evidence="2">G02</strain>
        <tissue evidence="2">Leaf</tissue>
    </source>
</reference>
<dbReference type="GO" id="GO:0003824">
    <property type="term" value="F:catalytic activity"/>
    <property type="evidence" value="ECO:0007669"/>
    <property type="project" value="InterPro"/>
</dbReference>
<dbReference type="PANTHER" id="PTHR46890:SF48">
    <property type="entry name" value="RNA-DIRECTED DNA POLYMERASE"/>
    <property type="match status" value="1"/>
</dbReference>
<dbReference type="SUPFAM" id="SSF56672">
    <property type="entry name" value="DNA/RNA polymerases"/>
    <property type="match status" value="1"/>
</dbReference>
<dbReference type="InterPro" id="IPR052343">
    <property type="entry name" value="Retrotransposon-Effector_Assoc"/>
</dbReference>
<dbReference type="InterPro" id="IPR043502">
    <property type="entry name" value="DNA/RNA_pol_sf"/>
</dbReference>
<name>A0AAW2JJR4_SESRA</name>